<sequence>MAEYLYINAKYAIQTHDTILKVSGGLPGVVDLGRLESILVHIQNDDYYNCFEDKLTHLVYEINKGHTFRDGNKRTSIALGGFFLEINGLDMFVDKFFIEMENIAVLVADSIIDKELLREIIHSLLNELDYSEELKLRLINLIGYPIENTGDTAEF</sequence>
<dbReference type="Pfam" id="PF02661">
    <property type="entry name" value="Fic"/>
    <property type="match status" value="1"/>
</dbReference>
<evidence type="ECO:0000313" key="2">
    <source>
        <dbReference type="EMBL" id="RAI98642.1"/>
    </source>
</evidence>
<dbReference type="InterPro" id="IPR003812">
    <property type="entry name" value="Fido"/>
</dbReference>
<dbReference type="GO" id="GO:0016301">
    <property type="term" value="F:kinase activity"/>
    <property type="evidence" value="ECO:0007669"/>
    <property type="project" value="InterPro"/>
</dbReference>
<dbReference type="PANTHER" id="PTHR39426:SF1">
    <property type="entry name" value="HOMOLOGY TO DEATH-ON-CURING PROTEIN OF PHAGE P1"/>
    <property type="match status" value="1"/>
</dbReference>
<dbReference type="InterPro" id="IPR036597">
    <property type="entry name" value="Fido-like_dom_sf"/>
</dbReference>
<evidence type="ECO:0000313" key="3">
    <source>
        <dbReference type="Proteomes" id="UP000249547"/>
    </source>
</evidence>
<dbReference type="EMBL" id="QLLL01000011">
    <property type="protein sequence ID" value="RAI98642.1"/>
    <property type="molecule type" value="Genomic_DNA"/>
</dbReference>
<dbReference type="RefSeq" id="WP_111600015.1">
    <property type="nucleotide sequence ID" value="NZ_QLLL01000011.1"/>
</dbReference>
<dbReference type="NCBIfam" id="TIGR01550">
    <property type="entry name" value="DOC_P1"/>
    <property type="match status" value="1"/>
</dbReference>
<reference evidence="2 3" key="1">
    <citation type="submission" date="2018-06" db="EMBL/GenBank/DDBJ databases">
        <title>Genomic Encyclopedia of Archaeal and Bacterial Type Strains, Phase II (KMG-II): from individual species to whole genera.</title>
        <authorList>
            <person name="Goeker M."/>
        </authorList>
    </citation>
    <scope>NUCLEOTIDE SEQUENCE [LARGE SCALE GENOMIC DNA]</scope>
    <source>
        <strain evidence="2 3">DSM 23857</strain>
    </source>
</reference>
<dbReference type="SUPFAM" id="SSF140931">
    <property type="entry name" value="Fic-like"/>
    <property type="match status" value="1"/>
</dbReference>
<organism evidence="2 3">
    <name type="scientific">Chitinophaga skermanii</name>
    <dbReference type="NCBI Taxonomy" id="331697"/>
    <lineage>
        <taxon>Bacteria</taxon>
        <taxon>Pseudomonadati</taxon>
        <taxon>Bacteroidota</taxon>
        <taxon>Chitinophagia</taxon>
        <taxon>Chitinophagales</taxon>
        <taxon>Chitinophagaceae</taxon>
        <taxon>Chitinophaga</taxon>
    </lineage>
</organism>
<keyword evidence="3" id="KW-1185">Reference proteome</keyword>
<accession>A0A327Q608</accession>
<dbReference type="Proteomes" id="UP000249547">
    <property type="component" value="Unassembled WGS sequence"/>
</dbReference>
<dbReference type="Gene3D" id="1.20.120.1870">
    <property type="entry name" value="Fic/DOC protein, Fido domain"/>
    <property type="match status" value="1"/>
</dbReference>
<dbReference type="PANTHER" id="PTHR39426">
    <property type="entry name" value="HOMOLOGY TO DEATH-ON-CURING PROTEIN OF PHAGE P1"/>
    <property type="match status" value="1"/>
</dbReference>
<proteinExistence type="predicted"/>
<protein>
    <submittedName>
        <fullName evidence="2">Death-on-curing protein</fullName>
    </submittedName>
</protein>
<dbReference type="PROSITE" id="PS51459">
    <property type="entry name" value="FIDO"/>
    <property type="match status" value="1"/>
</dbReference>
<comment type="caution">
    <text evidence="2">The sequence shown here is derived from an EMBL/GenBank/DDBJ whole genome shotgun (WGS) entry which is preliminary data.</text>
</comment>
<name>A0A327Q608_9BACT</name>
<dbReference type="InterPro" id="IPR006440">
    <property type="entry name" value="Doc"/>
</dbReference>
<dbReference type="AlphaFoldDB" id="A0A327Q608"/>
<evidence type="ECO:0000259" key="1">
    <source>
        <dbReference type="PROSITE" id="PS51459"/>
    </source>
</evidence>
<dbReference type="OrthoDB" id="9802752at2"/>
<dbReference type="InterPro" id="IPR053737">
    <property type="entry name" value="Type_II_TA_Toxin"/>
</dbReference>
<gene>
    <name evidence="2" type="ORF">LX64_04627</name>
</gene>
<feature type="domain" description="Fido" evidence="1">
    <location>
        <begin position="7"/>
        <end position="126"/>
    </location>
</feature>